<dbReference type="Gene3D" id="3.40.50.10350">
    <property type="entry name" value="Glycerate kinase, domain 1"/>
    <property type="match status" value="1"/>
</dbReference>
<gene>
    <name evidence="5" type="ORF">GCM10022288_30710</name>
</gene>
<dbReference type="InterPro" id="IPR018197">
    <property type="entry name" value="Glycerate_kinase_RE-like"/>
</dbReference>
<accession>A0ABP8B090</accession>
<dbReference type="Gene3D" id="3.90.1510.10">
    <property type="entry name" value="Glycerate kinase, domain 2"/>
    <property type="match status" value="1"/>
</dbReference>
<keyword evidence="6" id="KW-1185">Reference proteome</keyword>
<evidence type="ECO:0000256" key="4">
    <source>
        <dbReference type="PIRNR" id="PIRNR006078"/>
    </source>
</evidence>
<dbReference type="Proteomes" id="UP001500213">
    <property type="component" value="Unassembled WGS sequence"/>
</dbReference>
<evidence type="ECO:0000256" key="3">
    <source>
        <dbReference type="ARBA" id="ARBA00022777"/>
    </source>
</evidence>
<proteinExistence type="inferred from homology"/>
<name>A0ABP8B090_9MICO</name>
<dbReference type="NCBIfam" id="TIGR00045">
    <property type="entry name" value="glycerate kinase"/>
    <property type="match status" value="1"/>
</dbReference>
<dbReference type="PANTHER" id="PTHR21599:SF0">
    <property type="entry name" value="GLYCERATE KINASE"/>
    <property type="match status" value="1"/>
</dbReference>
<evidence type="ECO:0000256" key="1">
    <source>
        <dbReference type="ARBA" id="ARBA00006284"/>
    </source>
</evidence>
<dbReference type="EMBL" id="BAABBX010000017">
    <property type="protein sequence ID" value="GAA4194786.1"/>
    <property type="molecule type" value="Genomic_DNA"/>
</dbReference>
<dbReference type="PIRSF" id="PIRSF006078">
    <property type="entry name" value="GlxK"/>
    <property type="match status" value="1"/>
</dbReference>
<dbReference type="SUPFAM" id="SSF110738">
    <property type="entry name" value="Glycerate kinase I"/>
    <property type="match status" value="1"/>
</dbReference>
<organism evidence="5 6">
    <name type="scientific">Gryllotalpicola kribbensis</name>
    <dbReference type="NCBI Taxonomy" id="993084"/>
    <lineage>
        <taxon>Bacteria</taxon>
        <taxon>Bacillati</taxon>
        <taxon>Actinomycetota</taxon>
        <taxon>Actinomycetes</taxon>
        <taxon>Micrococcales</taxon>
        <taxon>Microbacteriaceae</taxon>
        <taxon>Gryllotalpicola</taxon>
    </lineage>
</organism>
<dbReference type="InterPro" id="IPR004381">
    <property type="entry name" value="Glycerate_kinase"/>
</dbReference>
<evidence type="ECO:0000256" key="2">
    <source>
        <dbReference type="ARBA" id="ARBA00022679"/>
    </source>
</evidence>
<dbReference type="PANTHER" id="PTHR21599">
    <property type="entry name" value="GLYCERATE KINASE"/>
    <property type="match status" value="1"/>
</dbReference>
<comment type="similarity">
    <text evidence="1 4">Belongs to the glycerate kinase type-1 family.</text>
</comment>
<reference evidence="6" key="1">
    <citation type="journal article" date="2019" name="Int. J. Syst. Evol. Microbiol.">
        <title>The Global Catalogue of Microorganisms (GCM) 10K type strain sequencing project: providing services to taxonomists for standard genome sequencing and annotation.</title>
        <authorList>
            <consortium name="The Broad Institute Genomics Platform"/>
            <consortium name="The Broad Institute Genome Sequencing Center for Infectious Disease"/>
            <person name="Wu L."/>
            <person name="Ma J."/>
        </authorList>
    </citation>
    <scope>NUCLEOTIDE SEQUENCE [LARGE SCALE GENOMIC DNA]</scope>
    <source>
        <strain evidence="6">JCM 17593</strain>
    </source>
</reference>
<evidence type="ECO:0000313" key="5">
    <source>
        <dbReference type="EMBL" id="GAA4194786.1"/>
    </source>
</evidence>
<keyword evidence="2 4" id="KW-0808">Transferase</keyword>
<sequence>MEARQTEAVRLVIAPDSFKGSLTAREAAEAIRDGWLSVRPGDQPVLAPMADGGEGSLDAFEAAVPGARREPVMAVGPDDQPVLAHWLRLPPAPGLPGGTGVVELAATSGLPLMRNGLRPFDAHTFGLGQAIAAALTLGVSRLLIAVGGSASTDGGVGALTAMGARLTDAAGAPVPYGNLGAARVARVSFDDIVPLPPAGAVVLTDVDNPLLGPRGAAAVFGPQKGASSDAAVRALEGSLAHFAEVVPGGRRLAKLPGAGAAGGVAFGLLAWGATLSPGAPAVAEALRLAETIGGADLVITGEGRFDGQSEAGKAPTQVAAVARAAGVPTALVAGAVEASVAAFAAAASLTELAGSTDAALAEPARWAFAAGAALAQRV</sequence>
<keyword evidence="3 4" id="KW-0418">Kinase</keyword>
<dbReference type="InterPro" id="IPR036129">
    <property type="entry name" value="Glycerate_kinase_sf"/>
</dbReference>
<dbReference type="Pfam" id="PF02595">
    <property type="entry name" value="Gly_kinase"/>
    <property type="match status" value="1"/>
</dbReference>
<protein>
    <submittedName>
        <fullName evidence="5">Glycerate kinase</fullName>
    </submittedName>
</protein>
<dbReference type="GO" id="GO:0016301">
    <property type="term" value="F:kinase activity"/>
    <property type="evidence" value="ECO:0007669"/>
    <property type="project" value="UniProtKB-KW"/>
</dbReference>
<dbReference type="InterPro" id="IPR018193">
    <property type="entry name" value="Glyc_kinase_flavodox-like_fold"/>
</dbReference>
<comment type="caution">
    <text evidence="5">The sequence shown here is derived from an EMBL/GenBank/DDBJ whole genome shotgun (WGS) entry which is preliminary data.</text>
</comment>
<evidence type="ECO:0000313" key="6">
    <source>
        <dbReference type="Proteomes" id="UP001500213"/>
    </source>
</evidence>